<dbReference type="EMBL" id="CP017415">
    <property type="protein sequence ID" value="AOU99459.1"/>
    <property type="molecule type" value="Genomic_DNA"/>
</dbReference>
<dbReference type="KEGG" id="aprs:BI364_01230"/>
<dbReference type="Proteomes" id="UP000095401">
    <property type="component" value="Chromosome"/>
</dbReference>
<dbReference type="GO" id="GO:0005829">
    <property type="term" value="C:cytosol"/>
    <property type="evidence" value="ECO:0007669"/>
    <property type="project" value="TreeGrafter"/>
</dbReference>
<sequence length="92" mass="9967">MQATAELQVIPLGAGVSVRREIERVVALLGRHPLLIETHASGTNIEGELHEILDAVETVHATLHAEGAVRLVSYLKLETRSDKVPTLAGKRL</sequence>
<gene>
    <name evidence="3" type="ORF">BI364_01230</name>
</gene>
<reference evidence="4" key="1">
    <citation type="submission" date="2016-09" db="EMBL/GenBank/DDBJ databases">
        <title>Acidihalobacter prosperus F5.</title>
        <authorList>
            <person name="Khaleque H.N."/>
            <person name="Ramsay J.P."/>
            <person name="Kaksonen A.H."/>
            <person name="Boxall N.J."/>
            <person name="Watkin E.L.J."/>
        </authorList>
    </citation>
    <scope>NUCLEOTIDE SEQUENCE [LARGE SCALE GENOMIC DNA]</scope>
    <source>
        <strain evidence="4">F5</strain>
    </source>
</reference>
<dbReference type="SUPFAM" id="SSF89957">
    <property type="entry name" value="MTH1187/YkoF-like"/>
    <property type="match status" value="1"/>
</dbReference>
<protein>
    <recommendedName>
        <fullName evidence="2">Thiamine-binding protein domain-containing protein</fullName>
    </recommendedName>
</protein>
<dbReference type="Pfam" id="PF01910">
    <property type="entry name" value="Thiamine_BP"/>
    <property type="match status" value="1"/>
</dbReference>
<name>A0A1D8ISK4_9GAMM</name>
<feature type="domain" description="Thiamine-binding protein" evidence="2">
    <location>
        <begin position="5"/>
        <end position="90"/>
    </location>
</feature>
<accession>A0A1D8ISK4</accession>
<dbReference type="RefSeq" id="WP_070079807.1">
    <property type="nucleotide sequence ID" value="NZ_CP017415.1"/>
</dbReference>
<dbReference type="InterPro" id="IPR051614">
    <property type="entry name" value="UPF0045_domain"/>
</dbReference>
<organism evidence="3 4">
    <name type="scientific">Acidihalobacter yilgarnensis</name>
    <dbReference type="NCBI Taxonomy" id="2819280"/>
    <lineage>
        <taxon>Bacteria</taxon>
        <taxon>Pseudomonadati</taxon>
        <taxon>Pseudomonadota</taxon>
        <taxon>Gammaproteobacteria</taxon>
        <taxon>Chromatiales</taxon>
        <taxon>Ectothiorhodospiraceae</taxon>
        <taxon>Acidihalobacter</taxon>
    </lineage>
</organism>
<evidence type="ECO:0000313" key="4">
    <source>
        <dbReference type="Proteomes" id="UP000095401"/>
    </source>
</evidence>
<evidence type="ECO:0000313" key="3">
    <source>
        <dbReference type="EMBL" id="AOU99459.1"/>
    </source>
</evidence>
<comment type="similarity">
    <text evidence="1">Belongs to the UPF0045 family.</text>
</comment>
<dbReference type="PANTHER" id="PTHR33777:SF1">
    <property type="entry name" value="UPF0045 PROTEIN ECM15"/>
    <property type="match status" value="1"/>
</dbReference>
<evidence type="ECO:0000256" key="1">
    <source>
        <dbReference type="ARBA" id="ARBA00010272"/>
    </source>
</evidence>
<dbReference type="PANTHER" id="PTHR33777">
    <property type="entry name" value="UPF0045 PROTEIN ECM15"/>
    <property type="match status" value="1"/>
</dbReference>
<evidence type="ECO:0000259" key="2">
    <source>
        <dbReference type="Pfam" id="PF01910"/>
    </source>
</evidence>
<dbReference type="AlphaFoldDB" id="A0A1D8ISK4"/>
<dbReference type="InterPro" id="IPR029756">
    <property type="entry name" value="MTH1187/YkoF-like"/>
</dbReference>
<dbReference type="InterPro" id="IPR002767">
    <property type="entry name" value="Thiamine_BP"/>
</dbReference>
<dbReference type="Gene3D" id="3.30.70.930">
    <property type="match status" value="1"/>
</dbReference>
<dbReference type="NCBIfam" id="TIGR00106">
    <property type="entry name" value="MTH1187 family thiamine-binding protein"/>
    <property type="match status" value="1"/>
</dbReference>
<proteinExistence type="inferred from homology"/>
<keyword evidence="4" id="KW-1185">Reference proteome</keyword>